<comment type="caution">
    <text evidence="2">The sequence shown here is derived from an EMBL/GenBank/DDBJ whole genome shotgun (WGS) entry which is preliminary data.</text>
</comment>
<dbReference type="PANTHER" id="PTHR12277:SF81">
    <property type="entry name" value="PROTEIN ABHD13"/>
    <property type="match status" value="1"/>
</dbReference>
<reference evidence="2 3" key="1">
    <citation type="journal article" date="2020" name="ISME J.">
        <title>Uncovering the hidden diversity of litter-decomposition mechanisms in mushroom-forming fungi.</title>
        <authorList>
            <person name="Floudas D."/>
            <person name="Bentzer J."/>
            <person name="Ahren D."/>
            <person name="Johansson T."/>
            <person name="Persson P."/>
            <person name="Tunlid A."/>
        </authorList>
    </citation>
    <scope>NUCLEOTIDE SEQUENCE [LARGE SCALE GENOMIC DNA]</scope>
    <source>
        <strain evidence="2 3">CBS 661.87</strain>
    </source>
</reference>
<organism evidence="2 3">
    <name type="scientific">Tricholomella constricta</name>
    <dbReference type="NCBI Taxonomy" id="117010"/>
    <lineage>
        <taxon>Eukaryota</taxon>
        <taxon>Fungi</taxon>
        <taxon>Dikarya</taxon>
        <taxon>Basidiomycota</taxon>
        <taxon>Agaricomycotina</taxon>
        <taxon>Agaricomycetes</taxon>
        <taxon>Agaricomycetidae</taxon>
        <taxon>Agaricales</taxon>
        <taxon>Tricholomatineae</taxon>
        <taxon>Lyophyllaceae</taxon>
        <taxon>Tricholomella</taxon>
    </lineage>
</organism>
<name>A0A8H5H079_9AGAR</name>
<protein>
    <recommendedName>
        <fullName evidence="1">Serine aminopeptidase S33 domain-containing protein</fullName>
    </recommendedName>
</protein>
<dbReference type="Proteomes" id="UP000565441">
    <property type="component" value="Unassembled WGS sequence"/>
</dbReference>
<feature type="domain" description="Serine aminopeptidase S33" evidence="1">
    <location>
        <begin position="158"/>
        <end position="272"/>
    </location>
</feature>
<proteinExistence type="predicted"/>
<dbReference type="PRINTS" id="PR00111">
    <property type="entry name" value="ABHYDROLASE"/>
</dbReference>
<dbReference type="EMBL" id="JAACJP010000036">
    <property type="protein sequence ID" value="KAF5374449.1"/>
    <property type="molecule type" value="Genomic_DNA"/>
</dbReference>
<dbReference type="InterPro" id="IPR029058">
    <property type="entry name" value="AB_hydrolase_fold"/>
</dbReference>
<dbReference type="InterPro" id="IPR022742">
    <property type="entry name" value="Hydrolase_4"/>
</dbReference>
<accession>A0A8H5H079</accession>
<dbReference type="PANTHER" id="PTHR12277">
    <property type="entry name" value="ALPHA/BETA HYDROLASE DOMAIN-CONTAINING PROTEIN"/>
    <property type="match status" value="1"/>
</dbReference>
<evidence type="ECO:0000259" key="1">
    <source>
        <dbReference type="Pfam" id="PF12146"/>
    </source>
</evidence>
<dbReference type="Gene3D" id="3.40.50.1820">
    <property type="entry name" value="alpha/beta hydrolase"/>
    <property type="match status" value="1"/>
</dbReference>
<dbReference type="OrthoDB" id="10249433at2759"/>
<dbReference type="AlphaFoldDB" id="A0A8H5H079"/>
<evidence type="ECO:0000313" key="2">
    <source>
        <dbReference type="EMBL" id="KAF5374449.1"/>
    </source>
</evidence>
<dbReference type="InterPro" id="IPR000073">
    <property type="entry name" value="AB_hydrolase_1"/>
</dbReference>
<evidence type="ECO:0000313" key="3">
    <source>
        <dbReference type="Proteomes" id="UP000565441"/>
    </source>
</evidence>
<keyword evidence="3" id="KW-1185">Reference proteome</keyword>
<sequence>MRVYPISAAPVETSFESGTHWAQPAHDYRAGKRMVSAQLTHLQTPISTSLPRAPPSMDAPVNFLCMYLFLGQKYLVYPAAYEPRPYGLFAGRTSTGNLSYDKLTVTTPDGVKLACFVFAHTEESLVKDWTTHDSIADDLDFFNREHPEYPKITEAASKARATIIYYHKTLDRAVANLCHAASLFKLGYNVVVAEYRGFGESEGGKANEKGLRIDGQAVFDTVLRDPYLSKTHLVLYGSAVGGAVAIDVASRNPSRVSRVIVANTFTSIPSALRHNLPILGHLLCIFSVNQWNSGKRLKHIPVTTPILMLSARRDRIVNYRSMEALWEAAQHRGEQDASDDSKPRPVNDVFKPFFSAGHESLEYRHDYWKIVDDFLKDLEDAPPVPKSDS</sequence>
<gene>
    <name evidence="2" type="ORF">D9615_009122</name>
</gene>
<dbReference type="Pfam" id="PF12146">
    <property type="entry name" value="Hydrolase_4"/>
    <property type="match status" value="1"/>
</dbReference>
<dbReference type="SUPFAM" id="SSF53474">
    <property type="entry name" value="alpha/beta-Hydrolases"/>
    <property type="match status" value="1"/>
</dbReference>